<name>A0ABU9B3Z5_9BACT</name>
<protein>
    <submittedName>
        <fullName evidence="2">Prepilin-type N-terminal cleavage/methylation domain-containing protein</fullName>
    </submittedName>
</protein>
<proteinExistence type="predicted"/>
<keyword evidence="1" id="KW-0472">Membrane</keyword>
<feature type="transmembrane region" description="Helical" evidence="1">
    <location>
        <begin position="12"/>
        <end position="35"/>
    </location>
</feature>
<dbReference type="InterPro" id="IPR045584">
    <property type="entry name" value="Pilin-like"/>
</dbReference>
<evidence type="ECO:0000313" key="3">
    <source>
        <dbReference type="Proteomes" id="UP001371305"/>
    </source>
</evidence>
<keyword evidence="1" id="KW-1133">Transmembrane helix</keyword>
<sequence>MKKPTFGKRAKGFTLVELMVCIVIVICLAAMVFALTRNAMAKSKMTASSTKVRDLGVRVQAYTQDNAGQLPVWKDSGQDLFWWGQLMKDPRNESEYEMFHSPGHDEFKPGPSNPNLSYGWNAHVVGRTEAVEGGGGADSDGPKRLANFKEPARILVLADGPKKNPEAIIDSNSTPDKDRYNGKAAGLLLDGSARALDVDKEFKGGQSVWLMTEDEREAQGK</sequence>
<dbReference type="NCBIfam" id="TIGR02532">
    <property type="entry name" value="IV_pilin_GFxxxE"/>
    <property type="match status" value="1"/>
</dbReference>
<dbReference type="SUPFAM" id="SSF54523">
    <property type="entry name" value="Pili subunits"/>
    <property type="match status" value="1"/>
</dbReference>
<evidence type="ECO:0000256" key="1">
    <source>
        <dbReference type="SAM" id="Phobius"/>
    </source>
</evidence>
<accession>A0ABU9B3Z5</accession>
<keyword evidence="1" id="KW-0812">Transmembrane</keyword>
<dbReference type="Pfam" id="PF07963">
    <property type="entry name" value="N_methyl"/>
    <property type="match status" value="1"/>
</dbReference>
<gene>
    <name evidence="2" type="ORF">WKV53_25660</name>
</gene>
<evidence type="ECO:0000313" key="2">
    <source>
        <dbReference type="EMBL" id="MEK7953929.1"/>
    </source>
</evidence>
<dbReference type="InterPro" id="IPR012902">
    <property type="entry name" value="N_methyl_site"/>
</dbReference>
<reference evidence="2 3" key="1">
    <citation type="submission" date="2024-04" db="EMBL/GenBank/DDBJ databases">
        <title>Luteolibacter sp. isolated from soil.</title>
        <authorList>
            <person name="An J."/>
        </authorList>
    </citation>
    <scope>NUCLEOTIDE SEQUENCE [LARGE SCALE GENOMIC DNA]</scope>
    <source>
        <strain evidence="2 3">Y139</strain>
    </source>
</reference>
<organism evidence="2 3">
    <name type="scientific">Luteolibacter soli</name>
    <dbReference type="NCBI Taxonomy" id="3135280"/>
    <lineage>
        <taxon>Bacteria</taxon>
        <taxon>Pseudomonadati</taxon>
        <taxon>Verrucomicrobiota</taxon>
        <taxon>Verrucomicrobiia</taxon>
        <taxon>Verrucomicrobiales</taxon>
        <taxon>Verrucomicrobiaceae</taxon>
        <taxon>Luteolibacter</taxon>
    </lineage>
</organism>
<keyword evidence="3" id="KW-1185">Reference proteome</keyword>
<dbReference type="Gene3D" id="3.30.700.10">
    <property type="entry name" value="Glycoprotein, Type 4 Pilin"/>
    <property type="match status" value="1"/>
</dbReference>
<dbReference type="EMBL" id="JBBUKT010000014">
    <property type="protein sequence ID" value="MEK7953929.1"/>
    <property type="molecule type" value="Genomic_DNA"/>
</dbReference>
<dbReference type="RefSeq" id="WP_341407697.1">
    <property type="nucleotide sequence ID" value="NZ_JBBUKT010000014.1"/>
</dbReference>
<dbReference type="Proteomes" id="UP001371305">
    <property type="component" value="Unassembled WGS sequence"/>
</dbReference>
<comment type="caution">
    <text evidence="2">The sequence shown here is derived from an EMBL/GenBank/DDBJ whole genome shotgun (WGS) entry which is preliminary data.</text>
</comment>